<sequence length="195" mass="21303">MATSMASVPNESKSPSTAISYSEGSKDTNNHAGAGKGSPAFGSTSKRFASPPMWKGNSEQTPSAVSATSIATTSSESDHNGRDYIRDLSVPSVFEKNEINKTLLECMRQGEKWQLDLERVHGFTEAESCGCFSRAGNFLYCDEFPEDAVNEKLVPHAKEGWVLLKETDRLGRNHPKELMDLDSLVAINGKCFGEF</sequence>
<feature type="region of interest" description="Disordered" evidence="1">
    <location>
        <begin position="1"/>
        <end position="83"/>
    </location>
</feature>
<name>A0A9K3PYX8_9STRA</name>
<organism evidence="2 3">
    <name type="scientific">Nitzschia inconspicua</name>
    <dbReference type="NCBI Taxonomy" id="303405"/>
    <lineage>
        <taxon>Eukaryota</taxon>
        <taxon>Sar</taxon>
        <taxon>Stramenopiles</taxon>
        <taxon>Ochrophyta</taxon>
        <taxon>Bacillariophyta</taxon>
        <taxon>Bacillariophyceae</taxon>
        <taxon>Bacillariophycidae</taxon>
        <taxon>Bacillariales</taxon>
        <taxon>Bacillariaceae</taxon>
        <taxon>Nitzschia</taxon>
    </lineage>
</organism>
<dbReference type="AlphaFoldDB" id="A0A9K3PYX8"/>
<feature type="compositionally biased region" description="Low complexity" evidence="1">
    <location>
        <begin position="63"/>
        <end position="75"/>
    </location>
</feature>
<dbReference type="Proteomes" id="UP000693970">
    <property type="component" value="Unassembled WGS sequence"/>
</dbReference>
<reference evidence="2" key="1">
    <citation type="journal article" date="2021" name="Sci. Rep.">
        <title>Diploid genomic architecture of Nitzschia inconspicua, an elite biomass production diatom.</title>
        <authorList>
            <person name="Oliver A."/>
            <person name="Podell S."/>
            <person name="Pinowska A."/>
            <person name="Traller J.C."/>
            <person name="Smith S.R."/>
            <person name="McClure R."/>
            <person name="Beliaev A."/>
            <person name="Bohutskyi P."/>
            <person name="Hill E.A."/>
            <person name="Rabines A."/>
            <person name="Zheng H."/>
            <person name="Allen L.Z."/>
            <person name="Kuo A."/>
            <person name="Grigoriev I.V."/>
            <person name="Allen A.E."/>
            <person name="Hazlebeck D."/>
            <person name="Allen E.E."/>
        </authorList>
    </citation>
    <scope>NUCLEOTIDE SEQUENCE</scope>
    <source>
        <strain evidence="2">Hildebrandi</strain>
    </source>
</reference>
<protein>
    <submittedName>
        <fullName evidence="2">Uncharacterized protein</fullName>
    </submittedName>
</protein>
<comment type="caution">
    <text evidence="2">The sequence shown here is derived from an EMBL/GenBank/DDBJ whole genome shotgun (WGS) entry which is preliminary data.</text>
</comment>
<gene>
    <name evidence="2" type="ORF">IV203_038300</name>
</gene>
<evidence type="ECO:0000313" key="2">
    <source>
        <dbReference type="EMBL" id="KAG7365097.1"/>
    </source>
</evidence>
<evidence type="ECO:0000313" key="3">
    <source>
        <dbReference type="Proteomes" id="UP000693970"/>
    </source>
</evidence>
<feature type="compositionally biased region" description="Polar residues" evidence="1">
    <location>
        <begin position="1"/>
        <end position="23"/>
    </location>
</feature>
<keyword evidence="3" id="KW-1185">Reference proteome</keyword>
<reference evidence="2" key="2">
    <citation type="submission" date="2021-04" db="EMBL/GenBank/DDBJ databases">
        <authorList>
            <person name="Podell S."/>
        </authorList>
    </citation>
    <scope>NUCLEOTIDE SEQUENCE</scope>
    <source>
        <strain evidence="2">Hildebrandi</strain>
    </source>
</reference>
<proteinExistence type="predicted"/>
<evidence type="ECO:0000256" key="1">
    <source>
        <dbReference type="SAM" id="MobiDB-lite"/>
    </source>
</evidence>
<dbReference type="OrthoDB" id="49714at2759"/>
<dbReference type="EMBL" id="JAGRRH010000009">
    <property type="protein sequence ID" value="KAG7365097.1"/>
    <property type="molecule type" value="Genomic_DNA"/>
</dbReference>
<accession>A0A9K3PYX8</accession>